<evidence type="ECO:0000313" key="4">
    <source>
        <dbReference type="Proteomes" id="UP000037510"/>
    </source>
</evidence>
<gene>
    <name evidence="3" type="ORF">OBRU01_11825</name>
</gene>
<evidence type="ECO:0000256" key="2">
    <source>
        <dbReference type="SAM" id="Phobius"/>
    </source>
</evidence>
<organism evidence="3 4">
    <name type="scientific">Operophtera brumata</name>
    <name type="common">Winter moth</name>
    <name type="synonym">Phalaena brumata</name>
    <dbReference type="NCBI Taxonomy" id="104452"/>
    <lineage>
        <taxon>Eukaryota</taxon>
        <taxon>Metazoa</taxon>
        <taxon>Ecdysozoa</taxon>
        <taxon>Arthropoda</taxon>
        <taxon>Hexapoda</taxon>
        <taxon>Insecta</taxon>
        <taxon>Pterygota</taxon>
        <taxon>Neoptera</taxon>
        <taxon>Endopterygota</taxon>
        <taxon>Lepidoptera</taxon>
        <taxon>Glossata</taxon>
        <taxon>Ditrysia</taxon>
        <taxon>Geometroidea</taxon>
        <taxon>Geometridae</taxon>
        <taxon>Larentiinae</taxon>
        <taxon>Operophtera</taxon>
    </lineage>
</organism>
<dbReference type="InterPro" id="IPR002213">
    <property type="entry name" value="UDP_glucos_trans"/>
</dbReference>
<dbReference type="GO" id="GO:0008194">
    <property type="term" value="F:UDP-glycosyltransferase activity"/>
    <property type="evidence" value="ECO:0007669"/>
    <property type="project" value="InterPro"/>
</dbReference>
<evidence type="ECO:0000313" key="3">
    <source>
        <dbReference type="EMBL" id="KOB73230.1"/>
    </source>
</evidence>
<proteinExistence type="predicted"/>
<dbReference type="AlphaFoldDB" id="A0A0L7LCV7"/>
<keyword evidence="2" id="KW-1133">Transmembrane helix</keyword>
<feature type="transmembrane region" description="Helical" evidence="2">
    <location>
        <begin position="45"/>
        <end position="64"/>
    </location>
</feature>
<sequence>MRDQPQSALERAVWWTEHVLRHGGGRHLRARAANMSWAEYLDVELLTVLALSALAIAYHMVVGYHPKG</sequence>
<keyword evidence="2" id="KW-0812">Transmembrane</keyword>
<accession>A0A0L7LCV7</accession>
<dbReference type="Pfam" id="PF00201">
    <property type="entry name" value="UDPGT"/>
    <property type="match status" value="1"/>
</dbReference>
<dbReference type="EMBL" id="JTDY01001658">
    <property type="protein sequence ID" value="KOB73230.1"/>
    <property type="molecule type" value="Genomic_DNA"/>
</dbReference>
<dbReference type="Proteomes" id="UP000037510">
    <property type="component" value="Unassembled WGS sequence"/>
</dbReference>
<reference evidence="3 4" key="1">
    <citation type="journal article" date="2015" name="Genome Biol. Evol.">
        <title>The genome of winter moth (Operophtera brumata) provides a genomic perspective on sexual dimorphism and phenology.</title>
        <authorList>
            <person name="Derks M.F."/>
            <person name="Smit S."/>
            <person name="Salis L."/>
            <person name="Schijlen E."/>
            <person name="Bossers A."/>
            <person name="Mateman C."/>
            <person name="Pijl A.S."/>
            <person name="de Ridder D."/>
            <person name="Groenen M.A."/>
            <person name="Visser M.E."/>
            <person name="Megens H.J."/>
        </authorList>
    </citation>
    <scope>NUCLEOTIDE SEQUENCE [LARGE SCALE GENOMIC DNA]</scope>
    <source>
        <strain evidence="3">WM2013NL</strain>
        <tissue evidence="3">Head and thorax</tissue>
    </source>
</reference>
<evidence type="ECO:0000256" key="1">
    <source>
        <dbReference type="ARBA" id="ARBA00022679"/>
    </source>
</evidence>
<keyword evidence="2" id="KW-0472">Membrane</keyword>
<comment type="caution">
    <text evidence="3">The sequence shown here is derived from an EMBL/GenBank/DDBJ whole genome shotgun (WGS) entry which is preliminary data.</text>
</comment>
<keyword evidence="1 3" id="KW-0808">Transferase</keyword>
<keyword evidence="4" id="KW-1185">Reference proteome</keyword>
<protein>
    <submittedName>
        <fullName evidence="3">UDP-glycosyltransferase UGT33D8</fullName>
    </submittedName>
</protein>
<name>A0A0L7LCV7_OPEBR</name>